<keyword evidence="8" id="KW-1185">Reference proteome</keyword>
<dbReference type="GO" id="GO:0003735">
    <property type="term" value="F:structural constituent of ribosome"/>
    <property type="evidence" value="ECO:0007669"/>
    <property type="project" value="InterPro"/>
</dbReference>
<reference evidence="7" key="1">
    <citation type="journal article" date="2020" name="Stud. Mycol.">
        <title>101 Dothideomycetes genomes: a test case for predicting lifestyles and emergence of pathogens.</title>
        <authorList>
            <person name="Haridas S."/>
            <person name="Albert R."/>
            <person name="Binder M."/>
            <person name="Bloem J."/>
            <person name="Labutti K."/>
            <person name="Salamov A."/>
            <person name="Andreopoulos B."/>
            <person name="Baker S."/>
            <person name="Barry K."/>
            <person name="Bills G."/>
            <person name="Bluhm B."/>
            <person name="Cannon C."/>
            <person name="Castanera R."/>
            <person name="Culley D."/>
            <person name="Daum C."/>
            <person name="Ezra D."/>
            <person name="Gonzalez J."/>
            <person name="Henrissat B."/>
            <person name="Kuo A."/>
            <person name="Liang C."/>
            <person name="Lipzen A."/>
            <person name="Lutzoni F."/>
            <person name="Magnuson J."/>
            <person name="Mondo S."/>
            <person name="Nolan M."/>
            <person name="Ohm R."/>
            <person name="Pangilinan J."/>
            <person name="Park H.-J."/>
            <person name="Ramirez L."/>
            <person name="Alfaro M."/>
            <person name="Sun H."/>
            <person name="Tritt A."/>
            <person name="Yoshinaga Y."/>
            <person name="Zwiers L.-H."/>
            <person name="Turgeon B."/>
            <person name="Goodwin S."/>
            <person name="Spatafora J."/>
            <person name="Crous P."/>
            <person name="Grigoriev I."/>
        </authorList>
    </citation>
    <scope>NUCLEOTIDE SEQUENCE</scope>
    <source>
        <strain evidence="7">CBS 116005</strain>
    </source>
</reference>
<dbReference type="AlphaFoldDB" id="A0A6G1LEB0"/>
<dbReference type="GO" id="GO:0006412">
    <property type="term" value="P:translation"/>
    <property type="evidence" value="ECO:0007669"/>
    <property type="project" value="InterPro"/>
</dbReference>
<evidence type="ECO:0000256" key="5">
    <source>
        <dbReference type="ARBA" id="ARBA00023274"/>
    </source>
</evidence>
<evidence type="ECO:0000256" key="3">
    <source>
        <dbReference type="ARBA" id="ARBA00022980"/>
    </source>
</evidence>
<evidence type="ECO:0000313" key="7">
    <source>
        <dbReference type="EMBL" id="KAF2770932.1"/>
    </source>
</evidence>
<dbReference type="PANTHER" id="PTHR13477">
    <property type="entry name" value="MITOCHONDRIAL 39S RIBOSOMAL PROTEIN L49"/>
    <property type="match status" value="1"/>
</dbReference>
<dbReference type="PANTHER" id="PTHR13477:SF0">
    <property type="entry name" value="LARGE RIBOSOMAL SUBUNIT PROTEIN ML49"/>
    <property type="match status" value="1"/>
</dbReference>
<evidence type="ECO:0000313" key="8">
    <source>
        <dbReference type="Proteomes" id="UP000799436"/>
    </source>
</evidence>
<dbReference type="GO" id="GO:0005762">
    <property type="term" value="C:mitochondrial large ribosomal subunit"/>
    <property type="evidence" value="ECO:0007669"/>
    <property type="project" value="TreeGrafter"/>
</dbReference>
<evidence type="ECO:0000256" key="6">
    <source>
        <dbReference type="ARBA" id="ARBA00035191"/>
    </source>
</evidence>
<name>A0A6G1LEB0_9PEZI</name>
<evidence type="ECO:0000256" key="4">
    <source>
        <dbReference type="ARBA" id="ARBA00023128"/>
    </source>
</evidence>
<sequence>MPFLRPWAFPKQSTVRHFLRFSTTSRCHQEAAQVRQRLTVEPIDLLPAEECAPNLPYFVSRSRNQELPVYTETKRGGSLKQTRIKNVDGSPQALRDAVSHYLGLGEKEAVVNPVNKHIVLKGSHKPLIERFLRERMF</sequence>
<evidence type="ECO:0000256" key="2">
    <source>
        <dbReference type="ARBA" id="ARBA00005677"/>
    </source>
</evidence>
<organism evidence="7 8">
    <name type="scientific">Teratosphaeria nubilosa</name>
    <dbReference type="NCBI Taxonomy" id="161662"/>
    <lineage>
        <taxon>Eukaryota</taxon>
        <taxon>Fungi</taxon>
        <taxon>Dikarya</taxon>
        <taxon>Ascomycota</taxon>
        <taxon>Pezizomycotina</taxon>
        <taxon>Dothideomycetes</taxon>
        <taxon>Dothideomycetidae</taxon>
        <taxon>Mycosphaerellales</taxon>
        <taxon>Teratosphaeriaceae</taxon>
        <taxon>Teratosphaeria</taxon>
    </lineage>
</organism>
<dbReference type="Proteomes" id="UP000799436">
    <property type="component" value="Unassembled WGS sequence"/>
</dbReference>
<dbReference type="EMBL" id="ML995822">
    <property type="protein sequence ID" value="KAF2770932.1"/>
    <property type="molecule type" value="Genomic_DNA"/>
</dbReference>
<keyword evidence="3" id="KW-0689">Ribosomal protein</keyword>
<gene>
    <name evidence="7" type="ORF">EJ03DRAFT_269506</name>
</gene>
<proteinExistence type="inferred from homology"/>
<dbReference type="OrthoDB" id="19439at2759"/>
<comment type="subcellular location">
    <subcellularLocation>
        <location evidence="1">Mitochondrion</location>
    </subcellularLocation>
</comment>
<dbReference type="InterPro" id="IPR007740">
    <property type="entry name" value="Ribosomal_mL49"/>
</dbReference>
<dbReference type="Gene3D" id="3.30.780.10">
    <property type="entry name" value="SUI1-like domain"/>
    <property type="match status" value="1"/>
</dbReference>
<comment type="similarity">
    <text evidence="2">Belongs to the mitochondrion-specific ribosomal protein mL49 family.</text>
</comment>
<dbReference type="Pfam" id="PF05046">
    <property type="entry name" value="Img2"/>
    <property type="match status" value="1"/>
</dbReference>
<accession>A0A6G1LEB0</accession>
<evidence type="ECO:0000256" key="1">
    <source>
        <dbReference type="ARBA" id="ARBA00004173"/>
    </source>
</evidence>
<protein>
    <recommendedName>
        <fullName evidence="6">Large ribosomal subunit protein mL49</fullName>
    </recommendedName>
</protein>
<keyword evidence="5" id="KW-0687">Ribonucleoprotein</keyword>
<keyword evidence="4" id="KW-0496">Mitochondrion</keyword>